<evidence type="ECO:0000313" key="1">
    <source>
        <dbReference type="EMBL" id="HIH93663.1"/>
    </source>
</evidence>
<organism evidence="1 2">
    <name type="scientific">Methanosarcina acetivorans</name>
    <dbReference type="NCBI Taxonomy" id="2214"/>
    <lineage>
        <taxon>Archaea</taxon>
        <taxon>Methanobacteriati</taxon>
        <taxon>Methanobacteriota</taxon>
        <taxon>Stenosarchaea group</taxon>
        <taxon>Methanomicrobia</taxon>
        <taxon>Methanosarcinales</taxon>
        <taxon>Methanosarcinaceae</taxon>
        <taxon>Methanosarcina</taxon>
    </lineage>
</organism>
<dbReference type="PANTHER" id="PTHR38733:SF1">
    <property type="entry name" value="TYPE IV METHYL-DIRECTED RESTRICTION ENZYME ECOKMCRBC"/>
    <property type="match status" value="1"/>
</dbReference>
<dbReference type="AlphaFoldDB" id="A0A832W829"/>
<comment type="caution">
    <text evidence="1">The sequence shown here is derived from an EMBL/GenBank/DDBJ whole genome shotgun (WGS) entry which is preliminary data.</text>
</comment>
<reference evidence="1" key="1">
    <citation type="journal article" date="2020" name="bioRxiv">
        <title>A rank-normalized archaeal taxonomy based on genome phylogeny resolves widespread incomplete and uneven classifications.</title>
        <authorList>
            <person name="Rinke C."/>
            <person name="Chuvochina M."/>
            <person name="Mussig A.J."/>
            <person name="Chaumeil P.-A."/>
            <person name="Waite D.W."/>
            <person name="Whitman W.B."/>
            <person name="Parks D.H."/>
            <person name="Hugenholtz P."/>
        </authorList>
    </citation>
    <scope>NUCLEOTIDE SEQUENCE</scope>
    <source>
        <strain evidence="1">UBA8876</strain>
    </source>
</reference>
<dbReference type="RefSeq" id="WP_011022104.1">
    <property type="nucleotide sequence ID" value="NZ_DUJU01000076.1"/>
</dbReference>
<dbReference type="GeneID" id="1474006"/>
<dbReference type="Pfam" id="PF10117">
    <property type="entry name" value="McrBC"/>
    <property type="match status" value="1"/>
</dbReference>
<dbReference type="Proteomes" id="UP000600774">
    <property type="component" value="Unassembled WGS sequence"/>
</dbReference>
<gene>
    <name evidence="1" type="ORF">HA338_06360</name>
</gene>
<protein>
    <submittedName>
        <fullName evidence="1">McrC family protein</fullName>
    </submittedName>
</protein>
<dbReference type="OMA" id="PWCELIL"/>
<dbReference type="PANTHER" id="PTHR38733">
    <property type="entry name" value="PROTEIN MCRC"/>
    <property type="match status" value="1"/>
</dbReference>
<evidence type="ECO:0000313" key="2">
    <source>
        <dbReference type="Proteomes" id="UP000600774"/>
    </source>
</evidence>
<dbReference type="InterPro" id="IPR019292">
    <property type="entry name" value="McrC"/>
</dbReference>
<accession>A0A832W829</accession>
<sequence>MNTTFEYGRQFVVDNRKDLESYLCSLWKEYKEIWPAQHEDENPDSGSNSGSSSKYQPFLSFDGNFARARNYIGFIHFENSNIEIYPKVFQNELKEPETRKIKELMHRHLFYWFSYCRKVKFPFNQASLDRFDFELPELILYLFAKQICEVISLRPYSAYEEVQEALFTPRGRINFDRYAARMSCGNYHMIDCDYEPFIFDNLLNRTIKYCTRLMLSKTRVIETQRILNEIIFMLDEVDDRVCSVQQLQTIRIPSMYSDYEDVIQICCMILKNQVYSYQEYEFKNWSLLFPMEYIFEDFISGYIRKHFSNTFKVEPQKSDLYLHTSPNTFNLQHDILLTNKKTEEQIIIDTKYKPRWNLEKCDSKKGIAQTDMYQMISYAYRRGTDKVLLIYPNTSDKPADDSVFLIYKGTKDETIKIKAVDVPFWSLDGHLSVEKKLKAELRSILSDEF</sequence>
<dbReference type="EMBL" id="DUJU01000076">
    <property type="protein sequence ID" value="HIH93663.1"/>
    <property type="molecule type" value="Genomic_DNA"/>
</dbReference>
<proteinExistence type="predicted"/>
<name>A0A832W829_9EURY</name>